<reference evidence="5 6" key="1">
    <citation type="submission" date="2020-02" db="EMBL/GenBank/DDBJ databases">
        <authorList>
            <person name="Kim H.M."/>
            <person name="Jeon C.O."/>
        </authorList>
    </citation>
    <scope>NUCLEOTIDE SEQUENCE [LARGE SCALE GENOMIC DNA]</scope>
    <source>
        <strain evidence="5 6">PeD5</strain>
    </source>
</reference>
<gene>
    <name evidence="5" type="ORF">G3576_22810</name>
</gene>
<evidence type="ECO:0000256" key="3">
    <source>
        <dbReference type="ARBA" id="ARBA00022723"/>
    </source>
</evidence>
<keyword evidence="3" id="KW-0479">Metal-binding</keyword>
<evidence type="ECO:0000256" key="2">
    <source>
        <dbReference type="ARBA" id="ARBA00006171"/>
    </source>
</evidence>
<keyword evidence="6" id="KW-1185">Reference proteome</keyword>
<protein>
    <submittedName>
        <fullName evidence="5">HAD-IA family hydrolase</fullName>
    </submittedName>
</protein>
<dbReference type="GO" id="GO:0016787">
    <property type="term" value="F:hydrolase activity"/>
    <property type="evidence" value="ECO:0007669"/>
    <property type="project" value="UniProtKB-KW"/>
</dbReference>
<reference evidence="5 6" key="2">
    <citation type="submission" date="2020-03" db="EMBL/GenBank/DDBJ databases">
        <title>Roseomonas stagni sp. nov., isolated from pond water in Japan.</title>
        <authorList>
            <person name="Furuhata K."/>
            <person name="Miyamoto H."/>
            <person name="Goto K."/>
        </authorList>
    </citation>
    <scope>NUCLEOTIDE SEQUENCE [LARGE SCALE GENOMIC DNA]</scope>
    <source>
        <strain evidence="5 6">PeD5</strain>
    </source>
</reference>
<evidence type="ECO:0000256" key="4">
    <source>
        <dbReference type="ARBA" id="ARBA00022842"/>
    </source>
</evidence>
<dbReference type="PANTHER" id="PTHR46193:SF10">
    <property type="entry name" value="6-PHOSPHOGLUCONATE PHOSPHATASE"/>
    <property type="match status" value="1"/>
</dbReference>
<evidence type="ECO:0000313" key="5">
    <source>
        <dbReference type="EMBL" id="NGM22862.1"/>
    </source>
</evidence>
<evidence type="ECO:0000313" key="6">
    <source>
        <dbReference type="Proteomes" id="UP000475385"/>
    </source>
</evidence>
<comment type="caution">
    <text evidence="5">The sequence shown here is derived from an EMBL/GenBank/DDBJ whole genome shotgun (WGS) entry which is preliminary data.</text>
</comment>
<name>A0A6M1LS45_9PROT</name>
<dbReference type="CDD" id="cd07526">
    <property type="entry name" value="HAD_BPGM_like"/>
    <property type="match status" value="1"/>
</dbReference>
<dbReference type="Gene3D" id="1.10.150.240">
    <property type="entry name" value="Putative phosphatase, domain 2"/>
    <property type="match status" value="1"/>
</dbReference>
<dbReference type="SFLD" id="SFLDG01135">
    <property type="entry name" value="C1.5.6:_HAD__Beta-PGM__Phospha"/>
    <property type="match status" value="1"/>
</dbReference>
<dbReference type="InterPro" id="IPR051600">
    <property type="entry name" value="Beta-PGM-like"/>
</dbReference>
<organism evidence="5 6">
    <name type="scientific">Falsiroseomonas algicola</name>
    <dbReference type="NCBI Taxonomy" id="2716930"/>
    <lineage>
        <taxon>Bacteria</taxon>
        <taxon>Pseudomonadati</taxon>
        <taxon>Pseudomonadota</taxon>
        <taxon>Alphaproteobacteria</taxon>
        <taxon>Acetobacterales</taxon>
        <taxon>Roseomonadaceae</taxon>
        <taxon>Falsiroseomonas</taxon>
    </lineage>
</organism>
<dbReference type="PRINTS" id="PR00413">
    <property type="entry name" value="HADHALOGNASE"/>
</dbReference>
<dbReference type="InterPro" id="IPR036412">
    <property type="entry name" value="HAD-like_sf"/>
</dbReference>
<comment type="similarity">
    <text evidence="2">Belongs to the HAD-like hydrolase superfamily. CbbY/CbbZ/Gph/YieH family.</text>
</comment>
<dbReference type="Pfam" id="PF00702">
    <property type="entry name" value="Hydrolase"/>
    <property type="match status" value="1"/>
</dbReference>
<dbReference type="SFLD" id="SFLDS00003">
    <property type="entry name" value="Haloacid_Dehalogenase"/>
    <property type="match status" value="1"/>
</dbReference>
<evidence type="ECO:0000256" key="1">
    <source>
        <dbReference type="ARBA" id="ARBA00001946"/>
    </source>
</evidence>
<dbReference type="AlphaFoldDB" id="A0A6M1LS45"/>
<dbReference type="NCBIfam" id="TIGR01509">
    <property type="entry name" value="HAD-SF-IA-v3"/>
    <property type="match status" value="1"/>
</dbReference>
<keyword evidence="4" id="KW-0460">Magnesium</keyword>
<dbReference type="PANTHER" id="PTHR46193">
    <property type="entry name" value="6-PHOSPHOGLUCONATE PHOSPHATASE"/>
    <property type="match status" value="1"/>
</dbReference>
<proteinExistence type="inferred from homology"/>
<sequence>MRAARGVIFDCDGTLVDSEPLSALVFAEALVAEGLSITPEAALAAFRGRRFALCVQMAEQMLGRALPADFEPVLRERTAQAFRERLQVIEGAATLLEGLHLPFCVASNAPRAKTELSLTLTGLRHHFGERIFSAYDVGSWKPDPGLFLHAAGAMGLDPADCLVVEDSEAGVMAGVAAGMRVVAVLPEGRPDWLPAGVPALDGLAAVRAHL</sequence>
<dbReference type="SFLD" id="SFLDG01129">
    <property type="entry name" value="C1.5:_HAD__Beta-PGM__Phosphata"/>
    <property type="match status" value="1"/>
</dbReference>
<dbReference type="Gene3D" id="3.40.50.1000">
    <property type="entry name" value="HAD superfamily/HAD-like"/>
    <property type="match status" value="1"/>
</dbReference>
<dbReference type="RefSeq" id="WP_164696778.1">
    <property type="nucleotide sequence ID" value="NZ_JAAIKB010000011.1"/>
</dbReference>
<comment type="cofactor">
    <cofactor evidence="1">
        <name>Mg(2+)</name>
        <dbReference type="ChEBI" id="CHEBI:18420"/>
    </cofactor>
</comment>
<dbReference type="InterPro" id="IPR023214">
    <property type="entry name" value="HAD_sf"/>
</dbReference>
<dbReference type="Proteomes" id="UP000475385">
    <property type="component" value="Unassembled WGS sequence"/>
</dbReference>
<keyword evidence="5" id="KW-0378">Hydrolase</keyword>
<dbReference type="GO" id="GO:0046872">
    <property type="term" value="F:metal ion binding"/>
    <property type="evidence" value="ECO:0007669"/>
    <property type="project" value="UniProtKB-KW"/>
</dbReference>
<dbReference type="InterPro" id="IPR006439">
    <property type="entry name" value="HAD-SF_hydro_IA"/>
</dbReference>
<dbReference type="EMBL" id="JAAIKB010000011">
    <property type="protein sequence ID" value="NGM22862.1"/>
    <property type="molecule type" value="Genomic_DNA"/>
</dbReference>
<dbReference type="InterPro" id="IPR023198">
    <property type="entry name" value="PGP-like_dom2"/>
</dbReference>
<dbReference type="SUPFAM" id="SSF56784">
    <property type="entry name" value="HAD-like"/>
    <property type="match status" value="1"/>
</dbReference>
<accession>A0A6M1LS45</accession>